<evidence type="ECO:0000259" key="2">
    <source>
        <dbReference type="Pfam" id="PF07883"/>
    </source>
</evidence>
<dbReference type="GO" id="GO:0046872">
    <property type="term" value="F:metal ion binding"/>
    <property type="evidence" value="ECO:0007669"/>
    <property type="project" value="UniProtKB-KW"/>
</dbReference>
<gene>
    <name evidence="3" type="ORF">EMEDMD4_910091</name>
</gene>
<sequence length="122" mass="13133">MKIDWNSLPPAAGLRTGTVRKAVCGNLISAVFIENAGDTVFDGRLHWHENEQLMVILSGLCTIVVDGKEIEATPGDLVFVPSGARHGVVACGPEGCSYYEIFAPARPDQLPGWVGKPVMHFD</sequence>
<proteinExistence type="predicted"/>
<dbReference type="Gene3D" id="2.60.120.10">
    <property type="entry name" value="Jelly Rolls"/>
    <property type="match status" value="1"/>
</dbReference>
<dbReference type="Pfam" id="PF07883">
    <property type="entry name" value="Cupin_2"/>
    <property type="match status" value="1"/>
</dbReference>
<dbReference type="Proteomes" id="UP000507954">
    <property type="component" value="Unassembled WGS sequence"/>
</dbReference>
<feature type="domain" description="Cupin type-2" evidence="2">
    <location>
        <begin position="44"/>
        <end position="102"/>
    </location>
</feature>
<dbReference type="InterPro" id="IPR014710">
    <property type="entry name" value="RmlC-like_jellyroll"/>
</dbReference>
<name>A0A508XBS6_9HYPH</name>
<dbReference type="RefSeq" id="WP_028055187.1">
    <property type="nucleotide sequence ID" value="NZ_CABFNB010000163.1"/>
</dbReference>
<dbReference type="PANTHER" id="PTHR35848">
    <property type="entry name" value="OXALATE-BINDING PROTEIN"/>
    <property type="match status" value="1"/>
</dbReference>
<keyword evidence="1" id="KW-0479">Metal-binding</keyword>
<protein>
    <recommendedName>
        <fullName evidence="2">Cupin type-2 domain-containing protein</fullName>
    </recommendedName>
</protein>
<dbReference type="GeneID" id="61614522"/>
<evidence type="ECO:0000256" key="1">
    <source>
        <dbReference type="ARBA" id="ARBA00022723"/>
    </source>
</evidence>
<accession>A0A508XBS6</accession>
<reference evidence="3" key="1">
    <citation type="submission" date="2019-06" db="EMBL/GenBank/DDBJ databases">
        <authorList>
            <person name="Le Quere A."/>
            <person name="Colella S."/>
        </authorList>
    </citation>
    <scope>NUCLEOTIDE SEQUENCE</scope>
    <source>
        <strain evidence="3">EmedicaeMD41</strain>
    </source>
</reference>
<dbReference type="SUPFAM" id="SSF51182">
    <property type="entry name" value="RmlC-like cupins"/>
    <property type="match status" value="1"/>
</dbReference>
<dbReference type="EMBL" id="CABFNB010000163">
    <property type="protein sequence ID" value="VTZ65874.1"/>
    <property type="molecule type" value="Genomic_DNA"/>
</dbReference>
<dbReference type="InterPro" id="IPR011051">
    <property type="entry name" value="RmlC_Cupin_sf"/>
</dbReference>
<dbReference type="InterPro" id="IPR051610">
    <property type="entry name" value="GPI/OXD"/>
</dbReference>
<evidence type="ECO:0000313" key="3">
    <source>
        <dbReference type="EMBL" id="VTZ65874.1"/>
    </source>
</evidence>
<dbReference type="PANTHER" id="PTHR35848:SF6">
    <property type="entry name" value="CUPIN TYPE-2 DOMAIN-CONTAINING PROTEIN"/>
    <property type="match status" value="1"/>
</dbReference>
<dbReference type="AlphaFoldDB" id="A0A508XBS6"/>
<dbReference type="InterPro" id="IPR013096">
    <property type="entry name" value="Cupin_2"/>
</dbReference>
<organism evidence="3">
    <name type="scientific">Sinorhizobium medicae</name>
    <dbReference type="NCBI Taxonomy" id="110321"/>
    <lineage>
        <taxon>Bacteria</taxon>
        <taxon>Pseudomonadati</taxon>
        <taxon>Pseudomonadota</taxon>
        <taxon>Alphaproteobacteria</taxon>
        <taxon>Hyphomicrobiales</taxon>
        <taxon>Rhizobiaceae</taxon>
        <taxon>Sinorhizobium/Ensifer group</taxon>
        <taxon>Sinorhizobium</taxon>
    </lineage>
</organism>